<organism evidence="3 4">
    <name type="scientific">Mycobacterium tuberculosis</name>
    <dbReference type="NCBI Taxonomy" id="1773"/>
    <lineage>
        <taxon>Bacteria</taxon>
        <taxon>Bacillati</taxon>
        <taxon>Actinomycetota</taxon>
        <taxon>Actinomycetes</taxon>
        <taxon>Mycobacteriales</taxon>
        <taxon>Mycobacteriaceae</taxon>
        <taxon>Mycobacterium</taxon>
        <taxon>Mycobacterium tuberculosis complex</taxon>
    </lineage>
</organism>
<gene>
    <name evidence="3" type="ORF">ERS007703_04120</name>
    <name evidence="2" type="ORF">ERS007741_02968</name>
</gene>
<protein>
    <recommendedName>
        <fullName evidence="6">Secreted protein</fullName>
    </recommendedName>
</protein>
<dbReference type="AlphaFoldDB" id="A0A0T9FJL6"/>
<feature type="signal peptide" evidence="1">
    <location>
        <begin position="1"/>
        <end position="20"/>
    </location>
</feature>
<evidence type="ECO:0008006" key="6">
    <source>
        <dbReference type="Google" id="ProtNLM"/>
    </source>
</evidence>
<dbReference type="EMBL" id="CHKL01000395">
    <property type="protein sequence ID" value="COW69708.1"/>
    <property type="molecule type" value="Genomic_DNA"/>
</dbReference>
<evidence type="ECO:0000313" key="3">
    <source>
        <dbReference type="EMBL" id="COW73055.1"/>
    </source>
</evidence>
<keyword evidence="1" id="KW-0732">Signal</keyword>
<name>A0A0T9FJL6_MYCTX</name>
<sequence length="153" mass="14671">MVASATRAGCAIVAAPAAIAAPRASANVGSSGVCTRIVDAARSWSARTVVCSADLPTRKTSPGARAWSPSRAIRVSTVDVASAPATGATATIVGGASGSPTTDKVAVSSPTNSTAEPACAAPTSAVAACASDITATSWTPESCSACCSSSALA</sequence>
<reference evidence="3" key="2">
    <citation type="submission" date="2015-03" db="EMBL/GenBank/DDBJ databases">
        <authorList>
            <person name="Murphy D."/>
        </authorList>
    </citation>
    <scope>NUCLEOTIDE SEQUENCE [LARGE SCALE GENOMIC DNA]</scope>
    <source>
        <strain evidence="3">K00500041</strain>
    </source>
</reference>
<evidence type="ECO:0000313" key="4">
    <source>
        <dbReference type="Proteomes" id="UP000038802"/>
    </source>
</evidence>
<evidence type="ECO:0000256" key="1">
    <source>
        <dbReference type="SAM" id="SignalP"/>
    </source>
</evidence>
<dbReference type="Proteomes" id="UP000038802">
    <property type="component" value="Unassembled WGS sequence"/>
</dbReference>
<evidence type="ECO:0000313" key="5">
    <source>
        <dbReference type="Proteomes" id="UP000048600"/>
    </source>
</evidence>
<evidence type="ECO:0000313" key="2">
    <source>
        <dbReference type="EMBL" id="COW69708.1"/>
    </source>
</evidence>
<reference evidence="4 5" key="1">
    <citation type="submission" date="2015-03" db="EMBL/GenBank/DDBJ databases">
        <authorList>
            <consortium name="Pathogen Informatics"/>
        </authorList>
    </citation>
    <scope>NUCLEOTIDE SEQUENCE [LARGE SCALE GENOMIC DNA]</scope>
    <source>
        <strain evidence="4">K00500041</strain>
        <strain evidence="2 5">P00601463</strain>
    </source>
</reference>
<dbReference type="EMBL" id="CSAE01000666">
    <property type="protein sequence ID" value="COW73055.1"/>
    <property type="molecule type" value="Genomic_DNA"/>
</dbReference>
<dbReference type="Proteomes" id="UP000048600">
    <property type="component" value="Unassembled WGS sequence"/>
</dbReference>
<proteinExistence type="predicted"/>
<accession>A0A0T9FJL6</accession>
<feature type="chain" id="PRO_5015046125" description="Secreted protein" evidence="1">
    <location>
        <begin position="21"/>
        <end position="153"/>
    </location>
</feature>